<comment type="caution">
    <text evidence="3">The sequence shown here is derived from an EMBL/GenBank/DDBJ whole genome shotgun (WGS) entry which is preliminary data.</text>
</comment>
<reference evidence="3 4" key="1">
    <citation type="submission" date="2020-02" db="EMBL/GenBank/DDBJ databases">
        <title>Characterization of phylogenetic diversity of novel bifidobacterial species isolated in Czech ZOOs.</title>
        <authorList>
            <person name="Lugli G.A."/>
            <person name="Vera N.B."/>
            <person name="Ventura M."/>
        </authorList>
    </citation>
    <scope>NUCLEOTIDE SEQUENCE [LARGE SCALE GENOMIC DNA]</scope>
    <source>
        <strain evidence="3 4">DSM 109957</strain>
    </source>
</reference>
<gene>
    <name evidence="3" type="ORF">G1C95_1622</name>
</gene>
<protein>
    <submittedName>
        <fullName evidence="3">Bacterial extracellular solute-binding protein</fullName>
    </submittedName>
</protein>
<keyword evidence="4" id="KW-1185">Reference proteome</keyword>
<evidence type="ECO:0000313" key="3">
    <source>
        <dbReference type="EMBL" id="NMM94435.1"/>
    </source>
</evidence>
<evidence type="ECO:0000256" key="2">
    <source>
        <dbReference type="SAM" id="SignalP"/>
    </source>
</evidence>
<feature type="chain" id="PRO_5039262080" evidence="2">
    <location>
        <begin position="27"/>
        <end position="448"/>
    </location>
</feature>
<evidence type="ECO:0000313" key="4">
    <source>
        <dbReference type="Proteomes" id="UP000532194"/>
    </source>
</evidence>
<accession>A0A7Y0EQB9</accession>
<name>A0A7Y0EQB9_9BIFI</name>
<sequence>MTYGFARNVKRAIAAVSAVAALCGVAACGAGSKTASSGDANGGKTARFLYATGDETWNATVKAVVDAYNKQSTMGTVVAEPLTAGSDYATAMKTMDATNNWPTIVDMRDYTTYAKAGKLAPIPSEVTDLLQDDAYAPYSDGNVYLVPSSANNGEIGINIVYNKDYFNEHDLEVPTTWDEFIKLMDDIKANGDTPLATAAAENWPSDQIFKPIANSVFAKHSAEHGGYWMDVANGKASLDELKEPMEKVKMLIDNYVLSGWQSTQDAQTTTLLVTGKTVMATTSAGLGRLKDINKVKSDFNAGMFLIPDEEGNLNVVKNAVGDTSTGLALSAQSKENGTYDLGVDFLKYFYSVEGSNVVEQSGTISANIKDSDKVTRNESIPGSEDYFNLLKNPKLKWISNESPTEGTFSSFNSFFRQARVAYQDNQKDLDTTIAELKAEFAKDVPAQN</sequence>
<dbReference type="AlphaFoldDB" id="A0A7Y0EQB9"/>
<dbReference type="PROSITE" id="PS51257">
    <property type="entry name" value="PROKAR_LIPOPROTEIN"/>
    <property type="match status" value="1"/>
</dbReference>
<dbReference type="PANTHER" id="PTHR43649:SF33">
    <property type="entry name" value="POLYGALACTURONAN_RHAMNOGALACTURONAN-BINDING PROTEIN YTCQ"/>
    <property type="match status" value="1"/>
</dbReference>
<dbReference type="EMBL" id="JAAIII010000004">
    <property type="protein sequence ID" value="NMM94435.1"/>
    <property type="molecule type" value="Genomic_DNA"/>
</dbReference>
<dbReference type="Gene3D" id="3.40.190.10">
    <property type="entry name" value="Periplasmic binding protein-like II"/>
    <property type="match status" value="2"/>
</dbReference>
<dbReference type="SUPFAM" id="SSF53850">
    <property type="entry name" value="Periplasmic binding protein-like II"/>
    <property type="match status" value="1"/>
</dbReference>
<evidence type="ECO:0000256" key="1">
    <source>
        <dbReference type="ARBA" id="ARBA00022729"/>
    </source>
</evidence>
<dbReference type="Proteomes" id="UP000532194">
    <property type="component" value="Unassembled WGS sequence"/>
</dbReference>
<feature type="signal peptide" evidence="2">
    <location>
        <begin position="1"/>
        <end position="26"/>
    </location>
</feature>
<dbReference type="InterPro" id="IPR050490">
    <property type="entry name" value="Bact_solute-bd_prot1"/>
</dbReference>
<keyword evidence="1 2" id="KW-0732">Signal</keyword>
<proteinExistence type="predicted"/>
<organism evidence="3 4">
    <name type="scientific">Bifidobacterium oedipodis</name>
    <dbReference type="NCBI Taxonomy" id="2675322"/>
    <lineage>
        <taxon>Bacteria</taxon>
        <taxon>Bacillati</taxon>
        <taxon>Actinomycetota</taxon>
        <taxon>Actinomycetes</taxon>
        <taxon>Bifidobacteriales</taxon>
        <taxon>Bifidobacteriaceae</taxon>
        <taxon>Bifidobacterium</taxon>
    </lineage>
</organism>
<dbReference type="PANTHER" id="PTHR43649">
    <property type="entry name" value="ARABINOSE-BINDING PROTEIN-RELATED"/>
    <property type="match status" value="1"/>
</dbReference>
<dbReference type="RefSeq" id="WP_169172445.1">
    <property type="nucleotide sequence ID" value="NZ_JAAIII010000004.1"/>
</dbReference>